<keyword evidence="3" id="KW-1185">Reference proteome</keyword>
<dbReference type="Proteomes" id="UP001201163">
    <property type="component" value="Unassembled WGS sequence"/>
</dbReference>
<organism evidence="2 3">
    <name type="scientific">Lactarius akahatsu</name>
    <dbReference type="NCBI Taxonomy" id="416441"/>
    <lineage>
        <taxon>Eukaryota</taxon>
        <taxon>Fungi</taxon>
        <taxon>Dikarya</taxon>
        <taxon>Basidiomycota</taxon>
        <taxon>Agaricomycotina</taxon>
        <taxon>Agaricomycetes</taxon>
        <taxon>Russulales</taxon>
        <taxon>Russulaceae</taxon>
        <taxon>Lactarius</taxon>
    </lineage>
</organism>
<evidence type="ECO:0000256" key="1">
    <source>
        <dbReference type="SAM" id="Phobius"/>
    </source>
</evidence>
<keyword evidence="1" id="KW-1133">Transmembrane helix</keyword>
<protein>
    <submittedName>
        <fullName evidence="2">Uncharacterized protein</fullName>
    </submittedName>
</protein>
<evidence type="ECO:0000313" key="3">
    <source>
        <dbReference type="Proteomes" id="UP001201163"/>
    </source>
</evidence>
<sequence>METRPTTSWGLDQWSRYVFFFCFILFHSLCLAAPLKSSPPRHMYVYGRRVHPSPSPPQDGTRCAVFLKYRFTARKPVAAAFTLHFMGVRHRRSPSRRARFVMTPHRGAITTPP</sequence>
<name>A0AAD4Q975_9AGAM</name>
<dbReference type="EMBL" id="JAKELL010000043">
    <property type="protein sequence ID" value="KAH8988216.1"/>
    <property type="molecule type" value="Genomic_DNA"/>
</dbReference>
<gene>
    <name evidence="2" type="ORF">EDB92DRAFT_1872976</name>
</gene>
<feature type="transmembrane region" description="Helical" evidence="1">
    <location>
        <begin position="14"/>
        <end position="35"/>
    </location>
</feature>
<proteinExistence type="predicted"/>
<keyword evidence="1" id="KW-0812">Transmembrane</keyword>
<dbReference type="AlphaFoldDB" id="A0AAD4Q975"/>
<evidence type="ECO:0000313" key="2">
    <source>
        <dbReference type="EMBL" id="KAH8988216.1"/>
    </source>
</evidence>
<reference evidence="2" key="1">
    <citation type="submission" date="2022-01" db="EMBL/GenBank/DDBJ databases">
        <title>Comparative genomics reveals a dynamic genome evolution in the ectomycorrhizal milk-cap (Lactarius) mushrooms.</title>
        <authorList>
            <consortium name="DOE Joint Genome Institute"/>
            <person name="Lebreton A."/>
            <person name="Tang N."/>
            <person name="Kuo A."/>
            <person name="LaButti K."/>
            <person name="Drula E."/>
            <person name="Barry K."/>
            <person name="Clum A."/>
            <person name="Lipzen A."/>
            <person name="Mousain D."/>
            <person name="Ng V."/>
            <person name="Wang R."/>
            <person name="Wang X."/>
            <person name="Dai Y."/>
            <person name="Henrissat B."/>
            <person name="Grigoriev I.V."/>
            <person name="Guerin-Laguette A."/>
            <person name="Yu F."/>
            <person name="Martin F.M."/>
        </authorList>
    </citation>
    <scope>NUCLEOTIDE SEQUENCE</scope>
    <source>
        <strain evidence="2">QP</strain>
    </source>
</reference>
<keyword evidence="1" id="KW-0472">Membrane</keyword>
<accession>A0AAD4Q975</accession>
<comment type="caution">
    <text evidence="2">The sequence shown here is derived from an EMBL/GenBank/DDBJ whole genome shotgun (WGS) entry which is preliminary data.</text>
</comment>